<accession>A0A8S4BD25</accession>
<comment type="function">
    <text evidence="8">Probable RNA-binding protein, which may be required during spermatogenesis. May act by binding to the 3'-UTR of mRNAs and regulating their translation.</text>
</comment>
<dbReference type="PANTHER" id="PTHR11176">
    <property type="entry name" value="BOULE-RELATED"/>
    <property type="match status" value="1"/>
</dbReference>
<evidence type="ECO:0000256" key="5">
    <source>
        <dbReference type="ARBA" id="ARBA00022845"/>
    </source>
</evidence>
<dbReference type="Proteomes" id="UP000677803">
    <property type="component" value="Unassembled WGS sequence"/>
</dbReference>
<dbReference type="OrthoDB" id="762982at2759"/>
<organism evidence="14 15">
    <name type="scientific">Menidia menidia</name>
    <name type="common">Atlantic silverside</name>
    <dbReference type="NCBI Taxonomy" id="238744"/>
    <lineage>
        <taxon>Eukaryota</taxon>
        <taxon>Metazoa</taxon>
        <taxon>Chordata</taxon>
        <taxon>Craniata</taxon>
        <taxon>Vertebrata</taxon>
        <taxon>Euteleostomi</taxon>
        <taxon>Actinopterygii</taxon>
        <taxon>Neopterygii</taxon>
        <taxon>Teleostei</taxon>
        <taxon>Neoteleostei</taxon>
        <taxon>Acanthomorphata</taxon>
        <taxon>Ovalentaria</taxon>
        <taxon>Atherinomorphae</taxon>
        <taxon>Atheriniformes</taxon>
        <taxon>Atherinopsidae</taxon>
        <taxon>Menidiinae</taxon>
        <taxon>Menidia</taxon>
    </lineage>
</organism>
<keyword evidence="6" id="KW-0744">Spermatogenesis</keyword>
<evidence type="ECO:0000256" key="1">
    <source>
        <dbReference type="ARBA" id="ARBA00004496"/>
    </source>
</evidence>
<evidence type="ECO:0000256" key="9">
    <source>
        <dbReference type="ARBA" id="ARBA00062241"/>
    </source>
</evidence>
<feature type="domain" description="RRM" evidence="13">
    <location>
        <begin position="99"/>
        <end position="176"/>
    </location>
</feature>
<keyword evidence="2" id="KW-0217">Developmental protein</keyword>
<dbReference type="GO" id="GO:0008494">
    <property type="term" value="F:translation activator activity"/>
    <property type="evidence" value="ECO:0007669"/>
    <property type="project" value="TreeGrafter"/>
</dbReference>
<evidence type="ECO:0000256" key="4">
    <source>
        <dbReference type="ARBA" id="ARBA00022782"/>
    </source>
</evidence>
<evidence type="ECO:0000256" key="11">
    <source>
        <dbReference type="PROSITE-ProRule" id="PRU00176"/>
    </source>
</evidence>
<keyword evidence="5" id="KW-0810">Translation regulation</keyword>
<dbReference type="EMBL" id="CAJRST010015557">
    <property type="protein sequence ID" value="CAG5933029.1"/>
    <property type="molecule type" value="Genomic_DNA"/>
</dbReference>
<feature type="region of interest" description="Disordered" evidence="12">
    <location>
        <begin position="1"/>
        <end position="74"/>
    </location>
</feature>
<dbReference type="InterPro" id="IPR012677">
    <property type="entry name" value="Nucleotide-bd_a/b_plait_sf"/>
</dbReference>
<dbReference type="SUPFAM" id="SSF54928">
    <property type="entry name" value="RNA-binding domain, RBD"/>
    <property type="match status" value="1"/>
</dbReference>
<dbReference type="GO" id="GO:0007283">
    <property type="term" value="P:spermatogenesis"/>
    <property type="evidence" value="ECO:0007669"/>
    <property type="project" value="UniProtKB-KW"/>
</dbReference>
<comment type="subunit">
    <text evidence="9">Interacts with DAZ1 and DAZL.</text>
</comment>
<dbReference type="GO" id="GO:0003730">
    <property type="term" value="F:mRNA 3'-UTR binding"/>
    <property type="evidence" value="ECO:0007669"/>
    <property type="project" value="TreeGrafter"/>
</dbReference>
<evidence type="ECO:0000256" key="3">
    <source>
        <dbReference type="ARBA" id="ARBA00022490"/>
    </source>
</evidence>
<keyword evidence="3" id="KW-0963">Cytoplasm</keyword>
<evidence type="ECO:0000256" key="7">
    <source>
        <dbReference type="ARBA" id="ARBA00022884"/>
    </source>
</evidence>
<evidence type="ECO:0000313" key="14">
    <source>
        <dbReference type="EMBL" id="CAG5933029.1"/>
    </source>
</evidence>
<dbReference type="PROSITE" id="PS50102">
    <property type="entry name" value="RRM"/>
    <property type="match status" value="1"/>
</dbReference>
<evidence type="ECO:0000256" key="2">
    <source>
        <dbReference type="ARBA" id="ARBA00022473"/>
    </source>
</evidence>
<dbReference type="GO" id="GO:0051321">
    <property type="term" value="P:meiotic cell cycle"/>
    <property type="evidence" value="ECO:0007669"/>
    <property type="project" value="UniProtKB-ARBA"/>
</dbReference>
<dbReference type="GO" id="GO:0030154">
    <property type="term" value="P:cell differentiation"/>
    <property type="evidence" value="ECO:0007669"/>
    <property type="project" value="UniProtKB-KW"/>
</dbReference>
<dbReference type="InterPro" id="IPR035979">
    <property type="entry name" value="RBD_domain_sf"/>
</dbReference>
<dbReference type="GO" id="GO:0070935">
    <property type="term" value="P:3'-UTR-mediated mRNA stabilization"/>
    <property type="evidence" value="ECO:0007669"/>
    <property type="project" value="TreeGrafter"/>
</dbReference>
<evidence type="ECO:0000256" key="12">
    <source>
        <dbReference type="SAM" id="MobiDB-lite"/>
    </source>
</evidence>
<name>A0A8S4BD25_9TELE</name>
<sequence>MERVEPRLSRRSEPWFSPAVDTKPGRNLEEFPGAAPSPWRSAPSRDTRDSTVQERITPQVKTCHVSPGESSSFPPDVLPPENQADQGCHTPALGTIIPNRIFVGGIDYKVNESDLRHVFSQHGVVKEVKIVIDRSGLSKGYGFVTFETQEEVLKILNNANGICLKEKKLCIGQAFRKHQSAGQTKNASLAHPEPAVPHQISCGTLYLTTSTGYPYTYHNGVAYFHCPNMNPPAHHCSPAPPLMLSPSRQPVLQPPAFPQYQSVPNHCQWSSVQVPSSTAVYSQQSEVFYQTADGSSFQPCMEENTPEFVDPTFLHVYPGMTPVALQCDPGKNLMFPPPRVQLKPKYHRHMPHRDFHFLPESTESPDAVMFHSPPPLM</sequence>
<dbReference type="SMART" id="SM00360">
    <property type="entry name" value="RRM"/>
    <property type="match status" value="1"/>
</dbReference>
<feature type="compositionally biased region" description="Basic and acidic residues" evidence="12">
    <location>
        <begin position="43"/>
        <end position="52"/>
    </location>
</feature>
<comment type="subcellular location">
    <subcellularLocation>
        <location evidence="1">Cytoplasm</location>
    </subcellularLocation>
</comment>
<comment type="caution">
    <text evidence="14">The sequence shown here is derived from an EMBL/GenBank/DDBJ whole genome shotgun (WGS) entry which is preliminary data.</text>
</comment>
<dbReference type="AlphaFoldDB" id="A0A8S4BD25"/>
<keyword evidence="15" id="KW-1185">Reference proteome</keyword>
<reference evidence="14" key="1">
    <citation type="submission" date="2021-05" db="EMBL/GenBank/DDBJ databases">
        <authorList>
            <person name="Tigano A."/>
        </authorList>
    </citation>
    <scope>NUCLEOTIDE SEQUENCE</scope>
</reference>
<dbReference type="Pfam" id="PF00076">
    <property type="entry name" value="RRM_1"/>
    <property type="match status" value="1"/>
</dbReference>
<evidence type="ECO:0000256" key="8">
    <source>
        <dbReference type="ARBA" id="ARBA00060279"/>
    </source>
</evidence>
<evidence type="ECO:0000313" key="15">
    <source>
        <dbReference type="Proteomes" id="UP000677803"/>
    </source>
</evidence>
<dbReference type="Gene3D" id="3.30.70.330">
    <property type="match status" value="1"/>
</dbReference>
<dbReference type="InterPro" id="IPR000504">
    <property type="entry name" value="RRM_dom"/>
</dbReference>
<feature type="compositionally biased region" description="Basic and acidic residues" evidence="12">
    <location>
        <begin position="1"/>
        <end position="13"/>
    </location>
</feature>
<keyword evidence="7 11" id="KW-0694">RNA-binding</keyword>
<dbReference type="PANTHER" id="PTHR11176:SF10">
    <property type="entry name" value="PROTEIN BOULE-LIKE"/>
    <property type="match status" value="1"/>
</dbReference>
<gene>
    <name evidence="14" type="ORF">MMEN_LOCUS13432</name>
</gene>
<dbReference type="GO" id="GO:0005737">
    <property type="term" value="C:cytoplasm"/>
    <property type="evidence" value="ECO:0007669"/>
    <property type="project" value="UniProtKB-SubCell"/>
</dbReference>
<proteinExistence type="predicted"/>
<evidence type="ECO:0000256" key="10">
    <source>
        <dbReference type="ARBA" id="ARBA00072848"/>
    </source>
</evidence>
<dbReference type="GO" id="GO:0045948">
    <property type="term" value="P:positive regulation of translational initiation"/>
    <property type="evidence" value="ECO:0007669"/>
    <property type="project" value="TreeGrafter"/>
</dbReference>
<protein>
    <recommendedName>
        <fullName evidence="10">Protein boule-like</fullName>
    </recommendedName>
</protein>
<evidence type="ECO:0000256" key="6">
    <source>
        <dbReference type="ARBA" id="ARBA00022871"/>
    </source>
</evidence>
<evidence type="ECO:0000259" key="13">
    <source>
        <dbReference type="PROSITE" id="PS50102"/>
    </source>
</evidence>
<keyword evidence="4" id="KW-0221">Differentiation</keyword>
<dbReference type="FunFam" id="3.30.70.330:FF:000167">
    <property type="entry name" value="protein boule-like isoform X1"/>
    <property type="match status" value="1"/>
</dbReference>